<comment type="similarity">
    <text evidence="3">Belongs to the nudE family.</text>
</comment>
<evidence type="ECO:0000256" key="3">
    <source>
        <dbReference type="ARBA" id="ARBA00007429"/>
    </source>
</evidence>
<evidence type="ECO:0000256" key="8">
    <source>
        <dbReference type="SAM" id="MobiDB-lite"/>
    </source>
</evidence>
<feature type="domain" description="NUDE" evidence="9">
    <location>
        <begin position="127"/>
        <end position="278"/>
    </location>
</feature>
<evidence type="ECO:0000256" key="5">
    <source>
        <dbReference type="ARBA" id="ARBA00022701"/>
    </source>
</evidence>
<keyword evidence="6" id="KW-0175">Coiled coil</keyword>
<dbReference type="PANTHER" id="PTHR10921:SF1">
    <property type="entry name" value="NUCLEAR DISTRIBUTION PROTEIN NUDE HOMOLOG"/>
    <property type="match status" value="1"/>
</dbReference>
<feature type="compositionally biased region" description="Polar residues" evidence="8">
    <location>
        <begin position="211"/>
        <end position="228"/>
    </location>
</feature>
<dbReference type="GO" id="GO:0007100">
    <property type="term" value="P:mitotic centrosome separation"/>
    <property type="evidence" value="ECO:0007669"/>
    <property type="project" value="TreeGrafter"/>
</dbReference>
<dbReference type="GO" id="GO:0005813">
    <property type="term" value="C:centrosome"/>
    <property type="evidence" value="ECO:0007669"/>
    <property type="project" value="UniProtKB-SubCell"/>
</dbReference>
<evidence type="ECO:0000256" key="1">
    <source>
        <dbReference type="ARBA" id="ARBA00004186"/>
    </source>
</evidence>
<dbReference type="GO" id="GO:0047496">
    <property type="term" value="P:vesicle transport along microtubule"/>
    <property type="evidence" value="ECO:0007669"/>
    <property type="project" value="TreeGrafter"/>
</dbReference>
<dbReference type="AlphaFoldDB" id="A0A914XNT0"/>
<evidence type="ECO:0000256" key="7">
    <source>
        <dbReference type="ARBA" id="ARBA00023212"/>
    </source>
</evidence>
<protein>
    <submittedName>
        <fullName evidence="11">NUDE domain-containing protein</fullName>
    </submittedName>
</protein>
<keyword evidence="7" id="KW-0206">Cytoskeleton</keyword>
<dbReference type="GO" id="GO:0051642">
    <property type="term" value="P:centrosome localization"/>
    <property type="evidence" value="ECO:0007669"/>
    <property type="project" value="TreeGrafter"/>
</dbReference>
<dbReference type="Gene3D" id="6.10.250.1080">
    <property type="match status" value="1"/>
</dbReference>
<proteinExistence type="inferred from homology"/>
<dbReference type="InterPro" id="IPR033494">
    <property type="entry name" value="NUDE"/>
</dbReference>
<dbReference type="Proteomes" id="UP000887566">
    <property type="component" value="Unplaced"/>
</dbReference>
<comment type="subcellular location">
    <subcellularLocation>
        <location evidence="2">Cytoplasm</location>
        <location evidence="2">Cytoskeleton</location>
        <location evidence="2">Microtubule organizing center</location>
        <location evidence="2">Centrosome</location>
    </subcellularLocation>
    <subcellularLocation>
        <location evidence="1">Cytoplasm</location>
        <location evidence="1">Cytoskeleton</location>
        <location evidence="1">Spindle</location>
    </subcellularLocation>
</comment>
<dbReference type="InterPro" id="IPR006964">
    <property type="entry name" value="NUDE_dom"/>
</dbReference>
<dbReference type="GO" id="GO:0000132">
    <property type="term" value="P:establishment of mitotic spindle orientation"/>
    <property type="evidence" value="ECO:0007669"/>
    <property type="project" value="TreeGrafter"/>
</dbReference>
<evidence type="ECO:0000256" key="6">
    <source>
        <dbReference type="ARBA" id="ARBA00023054"/>
    </source>
</evidence>
<name>A0A914XNT0_9BILA</name>
<dbReference type="PANTHER" id="PTHR10921">
    <property type="entry name" value="NUCLEAR DISTRIBUTION PROTEIN NUDE HOMOLOG 1"/>
    <property type="match status" value="1"/>
</dbReference>
<dbReference type="Pfam" id="PF04880">
    <property type="entry name" value="NUDE_C"/>
    <property type="match status" value="1"/>
</dbReference>
<dbReference type="WBParaSite" id="PSAMB.scaffold880size39534.g9469.t1">
    <property type="protein sequence ID" value="PSAMB.scaffold880size39534.g9469.t1"/>
    <property type="gene ID" value="PSAMB.scaffold880size39534.g9469"/>
</dbReference>
<evidence type="ECO:0000256" key="2">
    <source>
        <dbReference type="ARBA" id="ARBA00004300"/>
    </source>
</evidence>
<dbReference type="GO" id="GO:0005874">
    <property type="term" value="C:microtubule"/>
    <property type="evidence" value="ECO:0007669"/>
    <property type="project" value="UniProtKB-KW"/>
</dbReference>
<reference evidence="11" key="1">
    <citation type="submission" date="2022-11" db="UniProtKB">
        <authorList>
            <consortium name="WormBaseParasite"/>
        </authorList>
    </citation>
    <scope>IDENTIFICATION</scope>
</reference>
<evidence type="ECO:0000256" key="4">
    <source>
        <dbReference type="ARBA" id="ARBA00022490"/>
    </source>
</evidence>
<evidence type="ECO:0000259" key="9">
    <source>
        <dbReference type="Pfam" id="PF04880"/>
    </source>
</evidence>
<dbReference type="GO" id="GO:0007059">
    <property type="term" value="P:chromosome segregation"/>
    <property type="evidence" value="ECO:0007669"/>
    <property type="project" value="TreeGrafter"/>
</dbReference>
<feature type="compositionally biased region" description="Basic and acidic residues" evidence="8">
    <location>
        <begin position="176"/>
        <end position="209"/>
    </location>
</feature>
<keyword evidence="4" id="KW-0963">Cytoplasm</keyword>
<keyword evidence="10" id="KW-1185">Reference proteome</keyword>
<dbReference type="GO" id="GO:0016477">
    <property type="term" value="P:cell migration"/>
    <property type="evidence" value="ECO:0007669"/>
    <property type="project" value="TreeGrafter"/>
</dbReference>
<dbReference type="GO" id="GO:0000776">
    <property type="term" value="C:kinetochore"/>
    <property type="evidence" value="ECO:0007669"/>
    <property type="project" value="TreeGrafter"/>
</dbReference>
<dbReference type="GO" id="GO:0007020">
    <property type="term" value="P:microtubule nucleation"/>
    <property type="evidence" value="ECO:0007669"/>
    <property type="project" value="TreeGrafter"/>
</dbReference>
<sequence length="305" mass="35094">MAEDTVEYWRAQAEKYKKNYEAAQEELDEFQVQSRELEKELETQLSQLEKKNKDASIANELITRERDSLRDRLESSQSDSVKQTTRLEEQLTRVTQHRDELQRYIRELEQTNDDLERAKRNVSAMVEDFEKRMNETLERNALLESELDEKETLQECIQRLKEETRDLRQEITVREIKEKDKPLVPSDHPMEVDPKERHERTSTDKDARPTTKVSAVPRSQTVDNSIATPSRLPLATHSATPVTPSARISALNIVGDLLRKVGALETKLASCRKYAAQDPGGGPEPKQPHLSSVQVTNGARPWQHS</sequence>
<dbReference type="GO" id="GO:0005871">
    <property type="term" value="C:kinesin complex"/>
    <property type="evidence" value="ECO:0007669"/>
    <property type="project" value="TreeGrafter"/>
</dbReference>
<evidence type="ECO:0000313" key="11">
    <source>
        <dbReference type="WBParaSite" id="PSAMB.scaffold880size39534.g9469.t1"/>
    </source>
</evidence>
<keyword evidence="5" id="KW-0493">Microtubule</keyword>
<feature type="region of interest" description="Disordered" evidence="8">
    <location>
        <begin position="176"/>
        <end position="241"/>
    </location>
</feature>
<feature type="region of interest" description="Disordered" evidence="8">
    <location>
        <begin position="273"/>
        <end position="305"/>
    </location>
</feature>
<evidence type="ECO:0000313" key="10">
    <source>
        <dbReference type="Proteomes" id="UP000887566"/>
    </source>
</evidence>
<dbReference type="GO" id="GO:0005819">
    <property type="term" value="C:spindle"/>
    <property type="evidence" value="ECO:0007669"/>
    <property type="project" value="UniProtKB-SubCell"/>
</dbReference>
<accession>A0A914XNT0</accession>
<organism evidence="10 11">
    <name type="scientific">Plectus sambesii</name>
    <dbReference type="NCBI Taxonomy" id="2011161"/>
    <lineage>
        <taxon>Eukaryota</taxon>
        <taxon>Metazoa</taxon>
        <taxon>Ecdysozoa</taxon>
        <taxon>Nematoda</taxon>
        <taxon>Chromadorea</taxon>
        <taxon>Plectida</taxon>
        <taxon>Plectina</taxon>
        <taxon>Plectoidea</taxon>
        <taxon>Plectidae</taxon>
        <taxon>Plectus</taxon>
    </lineage>
</organism>
<dbReference type="GO" id="GO:0008017">
    <property type="term" value="F:microtubule binding"/>
    <property type="evidence" value="ECO:0007669"/>
    <property type="project" value="InterPro"/>
</dbReference>